<feature type="region of interest" description="Disordered" evidence="1">
    <location>
        <begin position="1"/>
        <end position="32"/>
    </location>
</feature>
<gene>
    <name evidence="2" type="ORF">dnm_012510</name>
</gene>
<dbReference type="Proteomes" id="UP000663722">
    <property type="component" value="Chromosome"/>
</dbReference>
<evidence type="ECO:0000313" key="3">
    <source>
        <dbReference type="Proteomes" id="UP000663722"/>
    </source>
</evidence>
<protein>
    <submittedName>
        <fullName evidence="2">Uncharacterized protein</fullName>
    </submittedName>
</protein>
<dbReference type="AlphaFoldDB" id="A0A975BGZ6"/>
<reference evidence="2" key="1">
    <citation type="journal article" date="2021" name="Microb. Physiol.">
        <title>Proteogenomic Insights into the Physiology of Marine, Sulfate-Reducing, Filamentous Desulfonema limicola and Desulfonema magnum.</title>
        <authorList>
            <person name="Schnaars V."/>
            <person name="Wohlbrand L."/>
            <person name="Scheve S."/>
            <person name="Hinrichs C."/>
            <person name="Reinhardt R."/>
            <person name="Rabus R."/>
        </authorList>
    </citation>
    <scope>NUCLEOTIDE SEQUENCE</scope>
    <source>
        <strain evidence="2">4be13</strain>
    </source>
</reference>
<sequence length="49" mass="5556">MPDTRQRSFVFRDVPNPELGNKGTKGKNVSDILPKYNFGTPDIADRYLS</sequence>
<evidence type="ECO:0000256" key="1">
    <source>
        <dbReference type="SAM" id="MobiDB-lite"/>
    </source>
</evidence>
<organism evidence="2 3">
    <name type="scientific">Desulfonema magnum</name>
    <dbReference type="NCBI Taxonomy" id="45655"/>
    <lineage>
        <taxon>Bacteria</taxon>
        <taxon>Pseudomonadati</taxon>
        <taxon>Thermodesulfobacteriota</taxon>
        <taxon>Desulfobacteria</taxon>
        <taxon>Desulfobacterales</taxon>
        <taxon>Desulfococcaceae</taxon>
        <taxon>Desulfonema</taxon>
    </lineage>
</organism>
<evidence type="ECO:0000313" key="2">
    <source>
        <dbReference type="EMBL" id="QTA85246.1"/>
    </source>
</evidence>
<keyword evidence="3" id="KW-1185">Reference proteome</keyword>
<proteinExistence type="predicted"/>
<accession>A0A975BGZ6</accession>
<dbReference type="EMBL" id="CP061800">
    <property type="protein sequence ID" value="QTA85246.1"/>
    <property type="molecule type" value="Genomic_DNA"/>
</dbReference>
<name>A0A975BGZ6_9BACT</name>
<dbReference type="KEGG" id="dmm:dnm_012510"/>